<dbReference type="GO" id="GO:0003723">
    <property type="term" value="F:RNA binding"/>
    <property type="evidence" value="ECO:0007669"/>
    <property type="project" value="UniProtKB-UniRule"/>
</dbReference>
<evidence type="ECO:0000259" key="16">
    <source>
        <dbReference type="PROSITE" id="PS50102"/>
    </source>
</evidence>
<keyword evidence="19" id="KW-1185">Reference proteome</keyword>
<feature type="domain" description="RRM" evidence="16">
    <location>
        <begin position="121"/>
        <end position="210"/>
    </location>
</feature>
<dbReference type="STRING" id="669874.A0A1E4U1F8"/>
<evidence type="ECO:0000256" key="10">
    <source>
        <dbReference type="ARBA" id="ARBA00023242"/>
    </source>
</evidence>
<keyword evidence="7" id="KW-0805">Transcription regulation</keyword>
<dbReference type="GO" id="GO:0000209">
    <property type="term" value="P:protein polyubiquitination"/>
    <property type="evidence" value="ECO:0007669"/>
    <property type="project" value="EnsemblFungi"/>
</dbReference>
<evidence type="ECO:0000259" key="15">
    <source>
        <dbReference type="PROSITE" id="PS50089"/>
    </source>
</evidence>
<dbReference type="AlphaFoldDB" id="A0A1E4U1F8"/>
<dbReference type="GO" id="GO:0070966">
    <property type="term" value="P:nuclear-transcribed mRNA catabolic process, no-go decay"/>
    <property type="evidence" value="ECO:0007669"/>
    <property type="project" value="EnsemblFungi"/>
</dbReference>
<protein>
    <recommendedName>
        <fullName evidence="20">RING-type domain-containing protein</fullName>
    </recommendedName>
</protein>
<evidence type="ECO:0000256" key="4">
    <source>
        <dbReference type="ARBA" id="ARBA00022771"/>
    </source>
</evidence>
<dbReference type="InterPro" id="IPR035979">
    <property type="entry name" value="RBD_domain_sf"/>
</dbReference>
<reference evidence="19" key="1">
    <citation type="submission" date="2016-05" db="EMBL/GenBank/DDBJ databases">
        <title>Comparative genomics of biotechnologically important yeasts.</title>
        <authorList>
            <consortium name="DOE Joint Genome Institute"/>
            <person name="Riley R."/>
            <person name="Haridas S."/>
            <person name="Wolfe K.H."/>
            <person name="Lopes M.R."/>
            <person name="Hittinger C.T."/>
            <person name="Goker M."/>
            <person name="Salamov A."/>
            <person name="Wisecaver J."/>
            <person name="Long T.M."/>
            <person name="Aerts A.L."/>
            <person name="Barry K."/>
            <person name="Choi C."/>
            <person name="Clum A."/>
            <person name="Coughlan A.Y."/>
            <person name="Deshpande S."/>
            <person name="Douglass A.P."/>
            <person name="Hanson S.J."/>
            <person name="Klenk H.-P."/>
            <person name="Labutti K."/>
            <person name="Lapidus A."/>
            <person name="Lindquist E."/>
            <person name="Lipzen A."/>
            <person name="Meier-Kolthoff J.P."/>
            <person name="Ohm R.A."/>
            <person name="Otillar R.P."/>
            <person name="Pangilinan J."/>
            <person name="Peng Y."/>
            <person name="Rokas A."/>
            <person name="Rosa C.A."/>
            <person name="Scheuner C."/>
            <person name="Sibirny A.A."/>
            <person name="Slot J.C."/>
            <person name="Stielow J.B."/>
            <person name="Sun H."/>
            <person name="Kurtzman C.P."/>
            <person name="Blackwell M."/>
            <person name="Grigoriev I.V."/>
            <person name="Jeffries T.W."/>
        </authorList>
    </citation>
    <scope>NUCLEOTIDE SEQUENCE [LARGE SCALE GENOMIC DNA]</scope>
    <source>
        <strain evidence="19">NRRL Y-2460</strain>
    </source>
</reference>
<dbReference type="PROSITE" id="PS50103">
    <property type="entry name" value="ZF_C3H1"/>
    <property type="match status" value="1"/>
</dbReference>
<dbReference type="Pfam" id="PF14570">
    <property type="entry name" value="zf-RING_4"/>
    <property type="match status" value="1"/>
</dbReference>
<organism evidence="18 19">
    <name type="scientific">Pachysolen tannophilus NRRL Y-2460</name>
    <dbReference type="NCBI Taxonomy" id="669874"/>
    <lineage>
        <taxon>Eukaryota</taxon>
        <taxon>Fungi</taxon>
        <taxon>Dikarya</taxon>
        <taxon>Ascomycota</taxon>
        <taxon>Saccharomycotina</taxon>
        <taxon>Pichiomycetes</taxon>
        <taxon>Pachysolenaceae</taxon>
        <taxon>Pachysolen</taxon>
    </lineage>
</organism>
<dbReference type="Proteomes" id="UP000094236">
    <property type="component" value="Unassembled WGS sequence"/>
</dbReference>
<dbReference type="InterPro" id="IPR039515">
    <property type="entry name" value="NOT4_mRING-HC-C4C4"/>
</dbReference>
<feature type="compositionally biased region" description="Low complexity" evidence="14">
    <location>
        <begin position="506"/>
        <end position="555"/>
    </location>
</feature>
<evidence type="ECO:0000256" key="13">
    <source>
        <dbReference type="SAM" id="Coils"/>
    </source>
</evidence>
<dbReference type="InterPro" id="IPR003954">
    <property type="entry name" value="RRM_euk-type"/>
</dbReference>
<evidence type="ECO:0000313" key="19">
    <source>
        <dbReference type="Proteomes" id="UP000094236"/>
    </source>
</evidence>
<dbReference type="EMBL" id="KV454011">
    <property type="protein sequence ID" value="ODV97819.1"/>
    <property type="molecule type" value="Genomic_DNA"/>
</dbReference>
<evidence type="ECO:0000313" key="18">
    <source>
        <dbReference type="EMBL" id="ODV97819.1"/>
    </source>
</evidence>
<dbReference type="PANTHER" id="PTHR12603:SF0">
    <property type="entry name" value="CCR4-NOT TRANSCRIPTION COMPLEX SUBUNIT 4"/>
    <property type="match status" value="1"/>
</dbReference>
<dbReference type="GO" id="GO:0032968">
    <property type="term" value="P:positive regulation of transcription elongation by RNA polymerase II"/>
    <property type="evidence" value="ECO:0007669"/>
    <property type="project" value="EnsemblFungi"/>
</dbReference>
<dbReference type="GO" id="GO:0030015">
    <property type="term" value="C:CCR4-NOT core complex"/>
    <property type="evidence" value="ECO:0007669"/>
    <property type="project" value="EnsemblFungi"/>
</dbReference>
<dbReference type="InterPro" id="IPR000571">
    <property type="entry name" value="Znf_CCCH"/>
</dbReference>
<evidence type="ECO:0000256" key="9">
    <source>
        <dbReference type="ARBA" id="ARBA00023163"/>
    </source>
</evidence>
<dbReference type="PANTHER" id="PTHR12603">
    <property type="entry name" value="CCR4-NOT TRANSCRIPTION COMPLEX RELATED"/>
    <property type="match status" value="1"/>
</dbReference>
<dbReference type="InterPro" id="IPR039780">
    <property type="entry name" value="Mot2"/>
</dbReference>
<dbReference type="CDD" id="cd16618">
    <property type="entry name" value="mRING-HC-C4C4_CNOT4"/>
    <property type="match status" value="1"/>
</dbReference>
<keyword evidence="5 12" id="KW-0862">Zinc</keyword>
<comment type="subcellular location">
    <subcellularLocation>
        <location evidence="1">Nucleus</location>
    </subcellularLocation>
</comment>
<evidence type="ECO:0000256" key="1">
    <source>
        <dbReference type="ARBA" id="ARBA00004123"/>
    </source>
</evidence>
<dbReference type="SMART" id="SM00361">
    <property type="entry name" value="RRM_1"/>
    <property type="match status" value="1"/>
</dbReference>
<dbReference type="FunFam" id="3.30.70.330:FF:000257">
    <property type="entry name" value="CCR4-NOT core complex subunit Not4"/>
    <property type="match status" value="1"/>
</dbReference>
<dbReference type="GO" id="GO:0005634">
    <property type="term" value="C:nucleus"/>
    <property type="evidence" value="ECO:0007669"/>
    <property type="project" value="UniProtKB-SubCell"/>
</dbReference>
<feature type="coiled-coil region" evidence="13">
    <location>
        <begin position="80"/>
        <end position="110"/>
    </location>
</feature>
<dbReference type="OrthoDB" id="1923159at2759"/>
<dbReference type="GO" id="GO:0006513">
    <property type="term" value="P:protein monoubiquitination"/>
    <property type="evidence" value="ECO:0007669"/>
    <property type="project" value="EnsemblFungi"/>
</dbReference>
<evidence type="ECO:0000256" key="5">
    <source>
        <dbReference type="ARBA" id="ARBA00022833"/>
    </source>
</evidence>
<evidence type="ECO:0000256" key="12">
    <source>
        <dbReference type="PROSITE-ProRule" id="PRU00723"/>
    </source>
</evidence>
<feature type="region of interest" description="Disordered" evidence="14">
    <location>
        <begin position="498"/>
        <end position="557"/>
    </location>
</feature>
<keyword evidence="4 12" id="KW-0863">Zinc-finger</keyword>
<dbReference type="GO" id="GO:0061630">
    <property type="term" value="F:ubiquitin protein ligase activity"/>
    <property type="evidence" value="ECO:0007669"/>
    <property type="project" value="EnsemblFungi"/>
</dbReference>
<feature type="domain" description="C3H1-type" evidence="17">
    <location>
        <begin position="208"/>
        <end position="234"/>
    </location>
</feature>
<dbReference type="InterPro" id="IPR013083">
    <property type="entry name" value="Znf_RING/FYVE/PHD"/>
</dbReference>
<evidence type="ECO:0000256" key="3">
    <source>
        <dbReference type="ARBA" id="ARBA00022723"/>
    </source>
</evidence>
<accession>A0A1E4U1F8</accession>
<dbReference type="GO" id="GO:0031087">
    <property type="term" value="P:deadenylation-independent decapping of nuclear-transcribed mRNA"/>
    <property type="evidence" value="ECO:0007669"/>
    <property type="project" value="EnsemblFungi"/>
</dbReference>
<name>A0A1E4U1F8_PACTA</name>
<dbReference type="SUPFAM" id="SSF54928">
    <property type="entry name" value="RNA-binding domain, RBD"/>
    <property type="match status" value="1"/>
</dbReference>
<evidence type="ECO:0000256" key="2">
    <source>
        <dbReference type="ARBA" id="ARBA00022491"/>
    </source>
</evidence>
<evidence type="ECO:0008006" key="20">
    <source>
        <dbReference type="Google" id="ProtNLM"/>
    </source>
</evidence>
<dbReference type="GO" id="GO:0022626">
    <property type="term" value="C:cytosolic ribosome"/>
    <property type="evidence" value="ECO:0007669"/>
    <property type="project" value="EnsemblFungi"/>
</dbReference>
<evidence type="ECO:0000256" key="8">
    <source>
        <dbReference type="ARBA" id="ARBA00023054"/>
    </source>
</evidence>
<dbReference type="InterPro" id="IPR000504">
    <property type="entry name" value="RRM_dom"/>
</dbReference>
<dbReference type="SUPFAM" id="SSF57850">
    <property type="entry name" value="RING/U-box"/>
    <property type="match status" value="1"/>
</dbReference>
<dbReference type="GO" id="GO:0008270">
    <property type="term" value="F:zinc ion binding"/>
    <property type="evidence" value="ECO:0007669"/>
    <property type="project" value="UniProtKB-KW"/>
</dbReference>
<keyword evidence="8 13" id="KW-0175">Coiled coil</keyword>
<evidence type="ECO:0000256" key="11">
    <source>
        <dbReference type="PROSITE-ProRule" id="PRU00176"/>
    </source>
</evidence>
<dbReference type="InterPro" id="IPR012677">
    <property type="entry name" value="Nucleotide-bd_a/b_plait_sf"/>
</dbReference>
<proteinExistence type="predicted"/>
<evidence type="ECO:0000256" key="7">
    <source>
        <dbReference type="ARBA" id="ARBA00023015"/>
    </source>
</evidence>
<dbReference type="Pfam" id="PF00076">
    <property type="entry name" value="RRM_1"/>
    <property type="match status" value="1"/>
</dbReference>
<dbReference type="PROSITE" id="PS50089">
    <property type="entry name" value="ZF_RING_2"/>
    <property type="match status" value="1"/>
</dbReference>
<feature type="domain" description="RING-type" evidence="15">
    <location>
        <begin position="17"/>
        <end position="62"/>
    </location>
</feature>
<dbReference type="PROSITE" id="PS50102">
    <property type="entry name" value="RRM"/>
    <property type="match status" value="1"/>
</dbReference>
<dbReference type="GO" id="GO:0010498">
    <property type="term" value="P:proteasomal protein catabolic process"/>
    <property type="evidence" value="ECO:0007669"/>
    <property type="project" value="EnsemblFungi"/>
</dbReference>
<evidence type="ECO:0000256" key="14">
    <source>
        <dbReference type="SAM" id="MobiDB-lite"/>
    </source>
</evidence>
<keyword evidence="2" id="KW-0678">Repressor</keyword>
<keyword evidence="6 11" id="KW-0694">RNA-binding</keyword>
<keyword evidence="9" id="KW-0804">Transcription</keyword>
<dbReference type="CDD" id="cd12438">
    <property type="entry name" value="RRM_CNOT4"/>
    <property type="match status" value="1"/>
</dbReference>
<evidence type="ECO:0000256" key="6">
    <source>
        <dbReference type="ARBA" id="ARBA00022884"/>
    </source>
</evidence>
<dbReference type="InterPro" id="IPR001841">
    <property type="entry name" value="Znf_RING"/>
</dbReference>
<feature type="region of interest" description="Disordered" evidence="14">
    <location>
        <begin position="286"/>
        <end position="307"/>
    </location>
</feature>
<dbReference type="FunFam" id="3.30.40.10:FF:000006">
    <property type="entry name" value="CCR4-NOT transcription complex subunit 4"/>
    <property type="match status" value="1"/>
</dbReference>
<keyword evidence="3 12" id="KW-0479">Metal-binding</keyword>
<feature type="zinc finger region" description="C3H1-type" evidence="12">
    <location>
        <begin position="208"/>
        <end position="234"/>
    </location>
</feature>
<feature type="compositionally biased region" description="Low complexity" evidence="14">
    <location>
        <begin position="293"/>
        <end position="307"/>
    </location>
</feature>
<evidence type="ECO:0000259" key="17">
    <source>
        <dbReference type="PROSITE" id="PS50103"/>
    </source>
</evidence>
<keyword evidence="10" id="KW-0539">Nucleus</keyword>
<dbReference type="Gene3D" id="3.30.40.10">
    <property type="entry name" value="Zinc/RING finger domain, C3HC4 (zinc finger)"/>
    <property type="match status" value="1"/>
</dbReference>
<gene>
    <name evidence="18" type="ORF">PACTADRAFT_47670</name>
</gene>
<dbReference type="InterPro" id="IPR034261">
    <property type="entry name" value="CNOT4_RRM"/>
</dbReference>
<dbReference type="Gene3D" id="3.30.70.330">
    <property type="match status" value="1"/>
</dbReference>
<sequence>MAEVNDTFISDEEEDLCPLCVEEMDLSDKNFKPCPCGYQICQFCYNNIISNPDLNHRCPACRRIYSKDTVEYKVLSPEELNALKLKQLEKERKRKQKEKERKDAEQASKKHLAGMRVIQKNLVYVVGLNPPGNPEDLHALLRSDSYFGQYGKISKIVINRKQPNPANPHSNPGLSVYVTFVKKEDALKCIQAVDGSISDGRVLKAAHGTTKYCSSYLRGQPCPNPNCMFLHEPGEEADSYTREGLSSRRINIAQARSAVHGLIPASTTPVNGSSPTTRLHSIASSTNLNGAHNTPTTPTTTTTTNNNNNSMIFDTSNNNNNISNGGNYGMMPEDDENNTSTLPATAAWGKAGSSTNLHAMNGGGNGGETPELSSFPTLVEAVQSQQGSGSFREYNKKREKHKGLLSSSDDILNEYFDSNLYAVTVSAFIEESLKYLNSLDFNNLNLRFKNSMLDETYYNSLPALFRYNNKQKRSTYTTEELDAIVRNSVDSLLSNKLDSEENSNLSQQSQQQPQQQQHSQPPQQQPHQQPPQQSQERYMQPQPQRVQPIPQHQQQSVTPFSTVAELVNNNQQQQQQQQQQQARTPQELALLQHQQQLYQQQLLSQQQQSHKETLLKMNQGGTATPPPPGLFNNAQRANVNIGHNNVSNNNIDPQIGASSELLNHLLSGKKIVA</sequence>